<organism evidence="1 2">
    <name type="scientific">Eumeta variegata</name>
    <name type="common">Bagworm moth</name>
    <name type="synonym">Eumeta japonica</name>
    <dbReference type="NCBI Taxonomy" id="151549"/>
    <lineage>
        <taxon>Eukaryota</taxon>
        <taxon>Metazoa</taxon>
        <taxon>Ecdysozoa</taxon>
        <taxon>Arthropoda</taxon>
        <taxon>Hexapoda</taxon>
        <taxon>Insecta</taxon>
        <taxon>Pterygota</taxon>
        <taxon>Neoptera</taxon>
        <taxon>Endopterygota</taxon>
        <taxon>Lepidoptera</taxon>
        <taxon>Glossata</taxon>
        <taxon>Ditrysia</taxon>
        <taxon>Tineoidea</taxon>
        <taxon>Psychidae</taxon>
        <taxon>Oiketicinae</taxon>
        <taxon>Eumeta</taxon>
    </lineage>
</organism>
<protein>
    <submittedName>
        <fullName evidence="1">Uncharacterized protein</fullName>
    </submittedName>
</protein>
<evidence type="ECO:0000313" key="2">
    <source>
        <dbReference type="Proteomes" id="UP000299102"/>
    </source>
</evidence>
<dbReference type="Proteomes" id="UP000299102">
    <property type="component" value="Unassembled WGS sequence"/>
</dbReference>
<accession>A0A4C1XPT7</accession>
<keyword evidence="2" id="KW-1185">Reference proteome</keyword>
<proteinExistence type="predicted"/>
<sequence length="190" mass="21114">MEPTAGSPPETREQMVPTASVPAGVATYNGRLPANKMATRASGRTMEIDGKNKANNFFRALPTVYGITRCVLFMICLGQYPRAYYALKPTGRSRASWIVSNLPWTCPWVLPRSLLLKTKNQMALCTVTTISSPYGGIPTDTYTYIRDAEERRVYKGKSLVNTRKILGYLMIDAYPSLKGKAHDSFAQYTA</sequence>
<dbReference type="EMBL" id="BGZK01000921">
    <property type="protein sequence ID" value="GBP65170.1"/>
    <property type="molecule type" value="Genomic_DNA"/>
</dbReference>
<dbReference type="AlphaFoldDB" id="A0A4C1XPT7"/>
<name>A0A4C1XPT7_EUMVA</name>
<reference evidence="1 2" key="1">
    <citation type="journal article" date="2019" name="Commun. Biol.">
        <title>The bagworm genome reveals a unique fibroin gene that provides high tensile strength.</title>
        <authorList>
            <person name="Kono N."/>
            <person name="Nakamura H."/>
            <person name="Ohtoshi R."/>
            <person name="Tomita M."/>
            <person name="Numata K."/>
            <person name="Arakawa K."/>
        </authorList>
    </citation>
    <scope>NUCLEOTIDE SEQUENCE [LARGE SCALE GENOMIC DNA]</scope>
</reference>
<evidence type="ECO:0000313" key="1">
    <source>
        <dbReference type="EMBL" id="GBP65170.1"/>
    </source>
</evidence>
<comment type="caution">
    <text evidence="1">The sequence shown here is derived from an EMBL/GenBank/DDBJ whole genome shotgun (WGS) entry which is preliminary data.</text>
</comment>
<gene>
    <name evidence="1" type="ORF">EVAR_48647_1</name>
</gene>